<reference evidence="1 2" key="1">
    <citation type="submission" date="2021-06" db="EMBL/GenBank/DDBJ databases">
        <title>Ecological speciation of a Streptomyces species isolated from different habitats and geographic origins.</title>
        <authorList>
            <person name="Wang J."/>
        </authorList>
    </citation>
    <scope>NUCLEOTIDE SEQUENCE [LARGE SCALE GENOMIC DNA]</scope>
    <source>
        <strain evidence="1 2">FXJ8.012</strain>
    </source>
</reference>
<dbReference type="Proteomes" id="UP000758701">
    <property type="component" value="Unassembled WGS sequence"/>
</dbReference>
<proteinExistence type="predicted"/>
<sequence>MSDVFGALHAALRNAQGVNRMTAEATYQAIGRHEDAGHISAREAEILRWMNWGSALDPFAARDPEWLTALKPDDGRRYPA</sequence>
<dbReference type="RefSeq" id="WP_224310063.1">
    <property type="nucleotide sequence ID" value="NZ_JAHSST010000003.1"/>
</dbReference>
<name>A0ABS7W1V1_STROV</name>
<organism evidence="1 2">
    <name type="scientific">Streptomyces olivaceus</name>
    <dbReference type="NCBI Taxonomy" id="47716"/>
    <lineage>
        <taxon>Bacteria</taxon>
        <taxon>Bacillati</taxon>
        <taxon>Actinomycetota</taxon>
        <taxon>Actinomycetes</taxon>
        <taxon>Kitasatosporales</taxon>
        <taxon>Streptomycetaceae</taxon>
        <taxon>Streptomyces</taxon>
    </lineage>
</organism>
<protein>
    <recommendedName>
        <fullName evidence="3">Integrase</fullName>
    </recommendedName>
</protein>
<evidence type="ECO:0008006" key="3">
    <source>
        <dbReference type="Google" id="ProtNLM"/>
    </source>
</evidence>
<evidence type="ECO:0000313" key="1">
    <source>
        <dbReference type="EMBL" id="MBZ6151468.1"/>
    </source>
</evidence>
<keyword evidence="2" id="KW-1185">Reference proteome</keyword>
<dbReference type="EMBL" id="JAHSTP010000003">
    <property type="protein sequence ID" value="MBZ6151468.1"/>
    <property type="molecule type" value="Genomic_DNA"/>
</dbReference>
<comment type="caution">
    <text evidence="1">The sequence shown here is derived from an EMBL/GenBank/DDBJ whole genome shotgun (WGS) entry which is preliminary data.</text>
</comment>
<evidence type="ECO:0000313" key="2">
    <source>
        <dbReference type="Proteomes" id="UP000758701"/>
    </source>
</evidence>
<gene>
    <name evidence="1" type="ORF">KVH32_09820</name>
</gene>
<accession>A0ABS7W1V1</accession>